<dbReference type="Pfam" id="PF13505">
    <property type="entry name" value="OMP_b-brl"/>
    <property type="match status" value="1"/>
</dbReference>
<keyword evidence="1 2" id="KW-0732">Signal</keyword>
<dbReference type="InterPro" id="IPR011250">
    <property type="entry name" value="OMP/PagP_B-barrel"/>
</dbReference>
<dbReference type="Gene3D" id="2.40.160.20">
    <property type="match status" value="1"/>
</dbReference>
<gene>
    <name evidence="4" type="ORF">NWE73_09815</name>
</gene>
<sequence length="266" mass="29374">MKTTGIILHSGLLAFLIGISFALPSTAQAQLLTPSSSDQKHYLIAQSEPDEAYDPFSDYSEFDEDSDEEADVNFFRNGRFLTVGIAAGYRGFTGNFADQYSAAPDFGLYLTYFFDLRLAMSLGFQTGDHNVKFTANDKAVTYSGNVSITSINFDLKYYMNTQNVTRGLADLNPYILGGLGQFYRTYTLSGLDGYSRDSTMGFDIGAGLEIPLMRKKAFLGIQGTYHYVNFSDENKTRVSNGGGTDVLDKPLSGDMYDVLFILGMNF</sequence>
<evidence type="ECO:0000256" key="2">
    <source>
        <dbReference type="SAM" id="SignalP"/>
    </source>
</evidence>
<name>A0ABT6DLH9_9BACT</name>
<dbReference type="EMBL" id="JANRMI010000002">
    <property type="protein sequence ID" value="MDG0816661.1"/>
    <property type="molecule type" value="Genomic_DNA"/>
</dbReference>
<evidence type="ECO:0000259" key="3">
    <source>
        <dbReference type="Pfam" id="PF13505"/>
    </source>
</evidence>
<protein>
    <submittedName>
        <fullName evidence="4">Porin family protein</fullName>
    </submittedName>
</protein>
<dbReference type="Proteomes" id="UP001152321">
    <property type="component" value="Unassembled WGS sequence"/>
</dbReference>
<dbReference type="SUPFAM" id="SSF56925">
    <property type="entry name" value="OMPA-like"/>
    <property type="match status" value="1"/>
</dbReference>
<comment type="caution">
    <text evidence="4">The sequence shown here is derived from an EMBL/GenBank/DDBJ whole genome shotgun (WGS) entry which is preliminary data.</text>
</comment>
<reference evidence="4" key="1">
    <citation type="submission" date="2022-08" db="EMBL/GenBank/DDBJ databases">
        <title>Novel Bdellovibrio Species Isolated from Svalbard: Designation Bdellovibrio svalbardensis.</title>
        <authorList>
            <person name="Mitchell R.J."/>
            <person name="Choi S.Y."/>
        </authorList>
    </citation>
    <scope>NUCLEOTIDE SEQUENCE</scope>
    <source>
        <strain evidence="4">PAP01</strain>
    </source>
</reference>
<dbReference type="InterPro" id="IPR027385">
    <property type="entry name" value="Beta-barrel_OMP"/>
</dbReference>
<accession>A0ABT6DLH9</accession>
<feature type="domain" description="Outer membrane protein beta-barrel" evidence="3">
    <location>
        <begin position="83"/>
        <end position="232"/>
    </location>
</feature>
<evidence type="ECO:0000256" key="1">
    <source>
        <dbReference type="ARBA" id="ARBA00022729"/>
    </source>
</evidence>
<organism evidence="4 5">
    <name type="scientific">Bdellovibrio svalbardensis</name>
    <dbReference type="NCBI Taxonomy" id="2972972"/>
    <lineage>
        <taxon>Bacteria</taxon>
        <taxon>Pseudomonadati</taxon>
        <taxon>Bdellovibrionota</taxon>
        <taxon>Bdellovibrionia</taxon>
        <taxon>Bdellovibrionales</taxon>
        <taxon>Pseudobdellovibrionaceae</taxon>
        <taxon>Bdellovibrio</taxon>
    </lineage>
</organism>
<feature type="chain" id="PRO_5046036866" evidence="2">
    <location>
        <begin position="30"/>
        <end position="266"/>
    </location>
</feature>
<evidence type="ECO:0000313" key="5">
    <source>
        <dbReference type="Proteomes" id="UP001152321"/>
    </source>
</evidence>
<keyword evidence="5" id="KW-1185">Reference proteome</keyword>
<proteinExistence type="predicted"/>
<feature type="signal peptide" evidence="2">
    <location>
        <begin position="1"/>
        <end position="29"/>
    </location>
</feature>
<dbReference type="RefSeq" id="WP_277578138.1">
    <property type="nucleotide sequence ID" value="NZ_JANRMI010000002.1"/>
</dbReference>
<evidence type="ECO:0000313" key="4">
    <source>
        <dbReference type="EMBL" id="MDG0816661.1"/>
    </source>
</evidence>